<evidence type="ECO:0000256" key="1">
    <source>
        <dbReference type="SAM" id="MobiDB-lite"/>
    </source>
</evidence>
<protein>
    <submittedName>
        <fullName evidence="2">Uncharacterized protein</fullName>
    </submittedName>
</protein>
<feature type="region of interest" description="Disordered" evidence="1">
    <location>
        <begin position="160"/>
        <end position="181"/>
    </location>
</feature>
<keyword evidence="3" id="KW-1185">Reference proteome</keyword>
<sequence length="283" mass="31326">MDICTVALGIRAGYLLDTFAPVQGESTLYRLLIQLQQTTTAFDDVRIVYSKKAQQYFFININLLKRLLATLDRDASTTQDSSNTNTKFVLLTEHVQIIPPPHEVITAAKHIAEATTATSSSSNSKEPLTIPLPEDLSTSSLIALAGFLLEYPVVYVPPSPSHDRDYDLERDHDHDQDQYQTTSLNGVPLDLYQYTLVRNSNSNSNIKSRPKEQETHNTHTHTLLKFSSIASLSTTNPSLKPEHMIKSLDLLFRDRLSGVGIGIGIETGIGSSGGISKSRILWS</sequence>
<evidence type="ECO:0000313" key="3">
    <source>
        <dbReference type="Proteomes" id="UP000217199"/>
    </source>
</evidence>
<name>A0A286UC33_9AGAM</name>
<dbReference type="OrthoDB" id="3267419at2759"/>
<dbReference type="InParanoid" id="A0A286UC33"/>
<dbReference type="AlphaFoldDB" id="A0A286UC33"/>
<evidence type="ECO:0000313" key="2">
    <source>
        <dbReference type="EMBL" id="PAV17116.1"/>
    </source>
</evidence>
<dbReference type="Pfam" id="PF14953">
    <property type="entry name" value="DUF4504"/>
    <property type="match status" value="1"/>
</dbReference>
<organism evidence="2 3">
    <name type="scientific">Pyrrhoderma noxium</name>
    <dbReference type="NCBI Taxonomy" id="2282107"/>
    <lineage>
        <taxon>Eukaryota</taxon>
        <taxon>Fungi</taxon>
        <taxon>Dikarya</taxon>
        <taxon>Basidiomycota</taxon>
        <taxon>Agaricomycotina</taxon>
        <taxon>Agaricomycetes</taxon>
        <taxon>Hymenochaetales</taxon>
        <taxon>Hymenochaetaceae</taxon>
        <taxon>Pyrrhoderma</taxon>
    </lineage>
</organism>
<dbReference type="InterPro" id="IPR027850">
    <property type="entry name" value="DUF4504"/>
</dbReference>
<dbReference type="Proteomes" id="UP000217199">
    <property type="component" value="Unassembled WGS sequence"/>
</dbReference>
<accession>A0A286UC33</accession>
<gene>
    <name evidence="2" type="ORF">PNOK_0718000</name>
</gene>
<feature type="compositionally biased region" description="Basic and acidic residues" evidence="1">
    <location>
        <begin position="161"/>
        <end position="177"/>
    </location>
</feature>
<comment type="caution">
    <text evidence="2">The sequence shown here is derived from an EMBL/GenBank/DDBJ whole genome shotgun (WGS) entry which is preliminary data.</text>
</comment>
<dbReference type="EMBL" id="NBII01000007">
    <property type="protein sequence ID" value="PAV17116.1"/>
    <property type="molecule type" value="Genomic_DNA"/>
</dbReference>
<proteinExistence type="predicted"/>
<reference evidence="2 3" key="1">
    <citation type="journal article" date="2017" name="Mol. Ecol.">
        <title>Comparative and population genomic landscape of Phellinus noxius: A hypervariable fungus causing root rot in trees.</title>
        <authorList>
            <person name="Chung C.L."/>
            <person name="Lee T.J."/>
            <person name="Akiba M."/>
            <person name="Lee H.H."/>
            <person name="Kuo T.H."/>
            <person name="Liu D."/>
            <person name="Ke H.M."/>
            <person name="Yokoi T."/>
            <person name="Roa M.B."/>
            <person name="Lu M.J."/>
            <person name="Chang Y.Y."/>
            <person name="Ann P.J."/>
            <person name="Tsai J.N."/>
            <person name="Chen C.Y."/>
            <person name="Tzean S.S."/>
            <person name="Ota Y."/>
            <person name="Hattori T."/>
            <person name="Sahashi N."/>
            <person name="Liou R.F."/>
            <person name="Kikuchi T."/>
            <person name="Tsai I.J."/>
        </authorList>
    </citation>
    <scope>NUCLEOTIDE SEQUENCE [LARGE SCALE GENOMIC DNA]</scope>
    <source>
        <strain evidence="2 3">FFPRI411160</strain>
    </source>
</reference>